<dbReference type="Proteomes" id="UP000610558">
    <property type="component" value="Unassembled WGS sequence"/>
</dbReference>
<evidence type="ECO:0000313" key="3">
    <source>
        <dbReference type="Proteomes" id="UP000610558"/>
    </source>
</evidence>
<dbReference type="RefSeq" id="WP_190765984.1">
    <property type="nucleotide sequence ID" value="NZ_JACXLD010000007.1"/>
</dbReference>
<keyword evidence="3" id="KW-1185">Reference proteome</keyword>
<comment type="caution">
    <text evidence="2">The sequence shown here is derived from an EMBL/GenBank/DDBJ whole genome shotgun (WGS) entry which is preliminary data.</text>
</comment>
<keyword evidence="1" id="KW-0812">Transmembrane</keyword>
<reference evidence="2" key="1">
    <citation type="submission" date="2020-09" db="EMBL/GenBank/DDBJ databases">
        <authorList>
            <person name="Yoon J.-W."/>
        </authorList>
    </citation>
    <scope>NUCLEOTIDE SEQUENCE</scope>
    <source>
        <strain evidence="2">KMU-158</strain>
    </source>
</reference>
<gene>
    <name evidence="2" type="ORF">IB286_12315</name>
</gene>
<name>A0A927GX48_9GAMM</name>
<keyword evidence="1" id="KW-1133">Transmembrane helix</keyword>
<dbReference type="EMBL" id="JACXLD010000007">
    <property type="protein sequence ID" value="MBD2859788.1"/>
    <property type="molecule type" value="Genomic_DNA"/>
</dbReference>
<accession>A0A927GX48</accession>
<proteinExistence type="predicted"/>
<dbReference type="AlphaFoldDB" id="A0A927GX48"/>
<organism evidence="2 3">
    <name type="scientific">Spongiibacter pelagi</name>
    <dbReference type="NCBI Taxonomy" id="2760804"/>
    <lineage>
        <taxon>Bacteria</taxon>
        <taxon>Pseudomonadati</taxon>
        <taxon>Pseudomonadota</taxon>
        <taxon>Gammaproteobacteria</taxon>
        <taxon>Cellvibrionales</taxon>
        <taxon>Spongiibacteraceae</taxon>
        <taxon>Spongiibacter</taxon>
    </lineage>
</organism>
<evidence type="ECO:0000313" key="2">
    <source>
        <dbReference type="EMBL" id="MBD2859788.1"/>
    </source>
</evidence>
<feature type="transmembrane region" description="Helical" evidence="1">
    <location>
        <begin position="97"/>
        <end position="117"/>
    </location>
</feature>
<protein>
    <submittedName>
        <fullName evidence="2">Uncharacterized protein</fullName>
    </submittedName>
</protein>
<evidence type="ECO:0000256" key="1">
    <source>
        <dbReference type="SAM" id="Phobius"/>
    </source>
</evidence>
<keyword evidence="1" id="KW-0472">Membrane</keyword>
<sequence length="158" mass="17693">MKPSPLFQQLLMRFGGRASDWPLAWRVCLSLLLLFPANRQVWLDAQAQDASLSSFFHSHVDDIELSDQFMRRLQNISDQAQHGAVVPTEVEALDRRILSYGFGGALASLALGVLLGYTSVFGSLLADQTLADEAGNSIFYFSEQTLFDSDEQTLWFQE</sequence>